<feature type="region of interest" description="Disordered" evidence="2">
    <location>
        <begin position="415"/>
        <end position="438"/>
    </location>
</feature>
<feature type="region of interest" description="Disordered" evidence="2">
    <location>
        <begin position="39"/>
        <end position="83"/>
    </location>
</feature>
<name>A0ABQ6MWY0_9STRA</name>
<proteinExistence type="predicted"/>
<evidence type="ECO:0000256" key="2">
    <source>
        <dbReference type="SAM" id="MobiDB-lite"/>
    </source>
</evidence>
<feature type="compositionally biased region" description="Polar residues" evidence="2">
    <location>
        <begin position="428"/>
        <end position="438"/>
    </location>
</feature>
<feature type="compositionally biased region" description="Acidic residues" evidence="2">
    <location>
        <begin position="53"/>
        <end position="72"/>
    </location>
</feature>
<sequence>FAESPLLLAAGSFEDREVLLLAAAAACCKDFGEEGWVMPDATDNASQSCEFDAAWDSDEGSEGGEEEEEEEEEKAKSPGAEEPGFRILSLQAEVLTLKKRLAERDARALALEGEGQRVERESYNLKMNAATVQSELTGAHAKIGELEGALSRARGDAEEKKAAEARCEKLAREVKSVGNEKAVLAARINNLENKLQAFGEMQEAARKNERAVARAAAVDKQLAAATERIEEMRERGQEKEADLKAATADNAKNAASAARLGKELESASASLALSREQGEVLASQVTKLTTERNSLKAKHLSIAKDLARLTKNNRSVKEIEGIINSFESMSVQNSVLKAERDQALDEVKDYKSASEIFADSRKKATVVGEAEKALQVKAELERIISSLTEAVQTKEMQLDLMRDVNRKLAEELRIAREKGEGGAGKAPSESSDTGAESA</sequence>
<feature type="coiled-coil region" evidence="1">
    <location>
        <begin position="153"/>
        <end position="249"/>
    </location>
</feature>
<organism evidence="3 4">
    <name type="scientific">Tetraparma gracilis</name>
    <dbReference type="NCBI Taxonomy" id="2962635"/>
    <lineage>
        <taxon>Eukaryota</taxon>
        <taxon>Sar</taxon>
        <taxon>Stramenopiles</taxon>
        <taxon>Ochrophyta</taxon>
        <taxon>Bolidophyceae</taxon>
        <taxon>Parmales</taxon>
        <taxon>Triparmaceae</taxon>
        <taxon>Tetraparma</taxon>
    </lineage>
</organism>
<protein>
    <submittedName>
        <fullName evidence="3">Uncharacterized protein</fullName>
    </submittedName>
</protein>
<feature type="non-terminal residue" evidence="3">
    <location>
        <position position="1"/>
    </location>
</feature>
<accession>A0ABQ6MWY0</accession>
<dbReference type="Proteomes" id="UP001165060">
    <property type="component" value="Unassembled WGS sequence"/>
</dbReference>
<evidence type="ECO:0000313" key="3">
    <source>
        <dbReference type="EMBL" id="GMI35337.1"/>
    </source>
</evidence>
<evidence type="ECO:0000256" key="1">
    <source>
        <dbReference type="SAM" id="Coils"/>
    </source>
</evidence>
<gene>
    <name evidence="3" type="ORF">TeGR_g7324</name>
</gene>
<dbReference type="EMBL" id="BRYB01003361">
    <property type="protein sequence ID" value="GMI35337.1"/>
    <property type="molecule type" value="Genomic_DNA"/>
</dbReference>
<comment type="caution">
    <text evidence="3">The sequence shown here is derived from an EMBL/GenBank/DDBJ whole genome shotgun (WGS) entry which is preliminary data.</text>
</comment>
<reference evidence="3 4" key="1">
    <citation type="journal article" date="2023" name="Commun. Biol.">
        <title>Genome analysis of Parmales, the sister group of diatoms, reveals the evolutionary specialization of diatoms from phago-mixotrophs to photoautotrophs.</title>
        <authorList>
            <person name="Ban H."/>
            <person name="Sato S."/>
            <person name="Yoshikawa S."/>
            <person name="Yamada K."/>
            <person name="Nakamura Y."/>
            <person name="Ichinomiya M."/>
            <person name="Sato N."/>
            <person name="Blanc-Mathieu R."/>
            <person name="Endo H."/>
            <person name="Kuwata A."/>
            <person name="Ogata H."/>
        </authorList>
    </citation>
    <scope>NUCLEOTIDE SEQUENCE [LARGE SCALE GENOMIC DNA]</scope>
</reference>
<keyword evidence="1" id="KW-0175">Coiled coil</keyword>
<keyword evidence="4" id="KW-1185">Reference proteome</keyword>
<evidence type="ECO:0000313" key="4">
    <source>
        <dbReference type="Proteomes" id="UP001165060"/>
    </source>
</evidence>